<evidence type="ECO:0000256" key="1">
    <source>
        <dbReference type="SAM" id="MobiDB-lite"/>
    </source>
</evidence>
<protein>
    <submittedName>
        <fullName evidence="2">Hypothetical cytosolic protein</fullName>
    </submittedName>
</protein>
<feature type="region of interest" description="Disordered" evidence="1">
    <location>
        <begin position="54"/>
        <end position="75"/>
    </location>
</feature>
<feature type="compositionally biased region" description="Basic and acidic residues" evidence="1">
    <location>
        <begin position="54"/>
        <end position="69"/>
    </location>
</feature>
<dbReference type="InterPro" id="IPR014056">
    <property type="entry name" value="TypeIITA-like_toxin_pred"/>
</dbReference>
<dbReference type="PANTHER" id="PTHR41791:SF1">
    <property type="entry name" value="SSL7039 PROTEIN"/>
    <property type="match status" value="1"/>
</dbReference>
<dbReference type="EMBL" id="CP000733">
    <property type="protein sequence ID" value="ABS77520.1"/>
    <property type="molecule type" value="Genomic_DNA"/>
</dbReference>
<sequence length="75" mass="8807">MALLELCGNRLRLPHSSSLKKGLFELRERKFGYRIYYAFLPNKTVILLHAGDKKSQKRDIKTARQRLPEFTDAEE</sequence>
<dbReference type="InterPro" id="IPR009241">
    <property type="entry name" value="HigB-like"/>
</dbReference>
<evidence type="ECO:0000313" key="2">
    <source>
        <dbReference type="EMBL" id="ABS77520.1"/>
    </source>
</evidence>
<accession>A9KCX8</accession>
<organism evidence="2 3">
    <name type="scientific">Coxiella burnetii (strain Dugway 5J108-111)</name>
    <dbReference type="NCBI Taxonomy" id="434922"/>
    <lineage>
        <taxon>Bacteria</taxon>
        <taxon>Pseudomonadati</taxon>
        <taxon>Pseudomonadota</taxon>
        <taxon>Gammaproteobacteria</taxon>
        <taxon>Legionellales</taxon>
        <taxon>Coxiellaceae</taxon>
        <taxon>Coxiella</taxon>
    </lineage>
</organism>
<dbReference type="RefSeq" id="WP_010957480.1">
    <property type="nucleotide sequence ID" value="NC_009727.1"/>
</dbReference>
<dbReference type="PANTHER" id="PTHR41791">
    <property type="entry name" value="SSL7039 PROTEIN"/>
    <property type="match status" value="1"/>
</dbReference>
<proteinExistence type="predicted"/>
<reference evidence="2 3" key="1">
    <citation type="journal article" date="2009" name="Infect. Immun.">
        <title>Comparative genomics reveal extensive transposon-mediated genomic plasticity and diversity among potential effector proteins within the genus Coxiella.</title>
        <authorList>
            <person name="Beare P.A."/>
            <person name="Unsworth N."/>
            <person name="Andoh M."/>
            <person name="Voth D.E."/>
            <person name="Omsland A."/>
            <person name="Gilk S.D."/>
            <person name="Williams K.P."/>
            <person name="Sobral B.W."/>
            <person name="Kupko J.J.III."/>
            <person name="Porcella S.F."/>
            <person name="Samuel J.E."/>
            <person name="Heinzen R.A."/>
        </authorList>
    </citation>
    <scope>NUCLEOTIDE SEQUENCE [LARGE SCALE GENOMIC DNA]</scope>
    <source>
        <strain evidence="2 3">Dugway 5J108-111</strain>
    </source>
</reference>
<dbReference type="HOGENOM" id="CLU_2664923_0_0_6"/>
<dbReference type="KEGG" id="cbd:CBUD_1798"/>
<evidence type="ECO:0000313" key="3">
    <source>
        <dbReference type="Proteomes" id="UP000008555"/>
    </source>
</evidence>
<dbReference type="AlphaFoldDB" id="A9KCX8"/>
<dbReference type="Proteomes" id="UP000008555">
    <property type="component" value="Chromosome"/>
</dbReference>
<name>A9KCX8_COXBN</name>
<gene>
    <name evidence="2" type="ordered locus">CBUD_1798</name>
</gene>
<dbReference type="Pfam" id="PF05973">
    <property type="entry name" value="Gp49"/>
    <property type="match status" value="1"/>
</dbReference>